<dbReference type="EMBL" id="CP039704">
    <property type="protein sequence ID" value="QCI78643.1"/>
    <property type="molecule type" value="Genomic_DNA"/>
</dbReference>
<reference evidence="12" key="2">
    <citation type="journal article" date="2020" name="Antonie Van Leeuwenhoek">
        <title>Hankyongella ginsenosidimutans gen. nov., sp. nov., isolated from mineral water with ginsenoside coverting activity.</title>
        <authorList>
            <person name="Siddiqi M.Z."/>
            <person name="Im W.T."/>
        </authorList>
    </citation>
    <scope>NUCLEOTIDE SEQUENCE</scope>
    <source>
        <strain evidence="12">W1-2-3</strain>
    </source>
</reference>
<dbReference type="Pfam" id="PF00127">
    <property type="entry name" value="Copper-bind"/>
    <property type="match status" value="1"/>
</dbReference>
<dbReference type="GO" id="GO:0009055">
    <property type="term" value="F:electron transfer activity"/>
    <property type="evidence" value="ECO:0007669"/>
    <property type="project" value="InterPro"/>
</dbReference>
<dbReference type="PROSITE" id="PS00196">
    <property type="entry name" value="COPPER_BLUE"/>
    <property type="match status" value="1"/>
</dbReference>
<organism evidence="12 14">
    <name type="scientific">Hankyongella ginsenosidimutans</name>
    <dbReference type="NCBI Taxonomy" id="1763828"/>
    <lineage>
        <taxon>Bacteria</taxon>
        <taxon>Pseudomonadati</taxon>
        <taxon>Pseudomonadota</taxon>
        <taxon>Alphaproteobacteria</taxon>
        <taxon>Sphingomonadales</taxon>
        <taxon>Sphingomonadaceae</taxon>
        <taxon>Hankyongella</taxon>
    </lineage>
</organism>
<gene>
    <name evidence="12" type="ORF">E6W36_00360</name>
    <name evidence="13" type="ORF">E6W36_16025</name>
</gene>
<feature type="binding site" evidence="9">
    <location>
        <position position="79"/>
    </location>
    <ligand>
        <name>Cu cation</name>
        <dbReference type="ChEBI" id="CHEBI:23378"/>
    </ligand>
</feature>
<protein>
    <recommendedName>
        <fullName evidence="11">Blue (type 1) copper domain-containing protein</fullName>
    </recommendedName>
</protein>
<keyword evidence="10" id="KW-0812">Transmembrane</keyword>
<dbReference type="PANTHER" id="PTHR34192:SF10">
    <property type="entry name" value="PLASTOCYANIN MAJOR ISOFORM, CHLOROPLASTIC-RELATED"/>
    <property type="match status" value="1"/>
</dbReference>
<keyword evidence="10" id="KW-1133">Transmembrane helix</keyword>
<evidence type="ECO:0000313" key="14">
    <source>
        <dbReference type="Proteomes" id="UP000298714"/>
    </source>
</evidence>
<keyword evidence="6 9" id="KW-0186">Copper</keyword>
<dbReference type="InterPro" id="IPR000923">
    <property type="entry name" value="BlueCu_1"/>
</dbReference>
<dbReference type="InterPro" id="IPR028871">
    <property type="entry name" value="BlueCu_1_BS"/>
</dbReference>
<feature type="binding site" evidence="9">
    <location>
        <position position="124"/>
    </location>
    <ligand>
        <name>Cu cation</name>
        <dbReference type="ChEBI" id="CHEBI:23378"/>
    </ligand>
</feature>
<keyword evidence="5" id="KW-0249">Electron transport</keyword>
<dbReference type="PRINTS" id="PR00157">
    <property type="entry name" value="PLASTOCYANIN"/>
</dbReference>
<dbReference type="InterPro" id="IPR002387">
    <property type="entry name" value="Plastocyanin"/>
</dbReference>
<reference evidence="14" key="1">
    <citation type="submission" date="2019-04" db="EMBL/GenBank/DDBJ databases">
        <title>Complete genome sequence of Sphingomonas sp. W1-2-3.</title>
        <authorList>
            <person name="Im W.T."/>
        </authorList>
    </citation>
    <scope>NUCLEOTIDE SEQUENCE [LARGE SCALE GENOMIC DNA]</scope>
    <source>
        <strain evidence="14">W1-2-3</strain>
    </source>
</reference>
<evidence type="ECO:0000313" key="13">
    <source>
        <dbReference type="EMBL" id="QCI80472.1"/>
    </source>
</evidence>
<keyword evidence="3" id="KW-0813">Transport</keyword>
<evidence type="ECO:0000256" key="9">
    <source>
        <dbReference type="PIRSR" id="PIRSR602387-1"/>
    </source>
</evidence>
<evidence type="ECO:0000256" key="4">
    <source>
        <dbReference type="ARBA" id="ARBA00022723"/>
    </source>
</evidence>
<feature type="transmembrane region" description="Helical" evidence="10">
    <location>
        <begin position="21"/>
        <end position="38"/>
    </location>
</feature>
<evidence type="ECO:0000259" key="11">
    <source>
        <dbReference type="Pfam" id="PF00127"/>
    </source>
</evidence>
<comment type="cofactor">
    <cofactor evidence="9">
        <name>Cu(2+)</name>
        <dbReference type="ChEBI" id="CHEBI:29036"/>
    </cofactor>
    <text evidence="9">The crystal structure with reduced Cu(1+) has also been determined.</text>
</comment>
<dbReference type="KEGG" id="hgn:E6W36_16025"/>
<evidence type="ECO:0000256" key="8">
    <source>
        <dbReference type="ARBA" id="ARBA00023136"/>
    </source>
</evidence>
<feature type="domain" description="Blue (type 1) copper" evidence="11">
    <location>
        <begin position="47"/>
        <end position="135"/>
    </location>
</feature>
<dbReference type="GO" id="GO:0016020">
    <property type="term" value="C:membrane"/>
    <property type="evidence" value="ECO:0007669"/>
    <property type="project" value="UniProtKB-SubCell"/>
</dbReference>
<keyword evidence="14" id="KW-1185">Reference proteome</keyword>
<dbReference type="PRINTS" id="PR00156">
    <property type="entry name" value="COPPERBLUE"/>
</dbReference>
<feature type="binding site" evidence="9">
    <location>
        <position position="129"/>
    </location>
    <ligand>
        <name>Cu cation</name>
        <dbReference type="ChEBI" id="CHEBI:23378"/>
    </ligand>
</feature>
<comment type="subcellular location">
    <subcellularLocation>
        <location evidence="1">Membrane</location>
        <topology evidence="1">Peripheral membrane protein</topology>
    </subcellularLocation>
</comment>
<comment type="similarity">
    <text evidence="2">Belongs to the plastocyanin family.</text>
</comment>
<name>A0A4D7C7I1_9SPHN</name>
<evidence type="ECO:0000256" key="1">
    <source>
        <dbReference type="ARBA" id="ARBA00004170"/>
    </source>
</evidence>
<dbReference type="AlphaFoldDB" id="A0A4D7C7I1"/>
<evidence type="ECO:0000256" key="10">
    <source>
        <dbReference type="SAM" id="Phobius"/>
    </source>
</evidence>
<dbReference type="SUPFAM" id="SSF49503">
    <property type="entry name" value="Cupredoxins"/>
    <property type="match status" value="1"/>
</dbReference>
<feature type="binding site" evidence="9">
    <location>
        <position position="121"/>
    </location>
    <ligand>
        <name>Cu cation</name>
        <dbReference type="ChEBI" id="CHEBI:23378"/>
    </ligand>
</feature>
<dbReference type="EMBL" id="CP039704">
    <property type="protein sequence ID" value="QCI80472.1"/>
    <property type="molecule type" value="Genomic_DNA"/>
</dbReference>
<dbReference type="Proteomes" id="UP000298714">
    <property type="component" value="Chromosome"/>
</dbReference>
<dbReference type="KEGG" id="hgn:E6W36_00360"/>
<dbReference type="InterPro" id="IPR008972">
    <property type="entry name" value="Cupredoxin"/>
</dbReference>
<keyword evidence="4 9" id="KW-0479">Metal-binding</keyword>
<sequence>MIIYRAMLAQHIQGGITLREFYILLLSVLTLFPFQTWAKEYTIYIVTDYERSRMAFEPNYIVIKPGDKVTWVNKLAETHNVMTYPDGFPEGAAGFASPFLEQAGQRWSHSFTKVGTYEYHCVPHMFMGMRGKVIVGSPSKPAAMHKPKPEEVVAYRNILLEYFDADQIDAQMSKHNH</sequence>
<evidence type="ECO:0000256" key="3">
    <source>
        <dbReference type="ARBA" id="ARBA00022448"/>
    </source>
</evidence>
<proteinExistence type="inferred from homology"/>
<keyword evidence="7" id="KW-0793">Thylakoid</keyword>
<evidence type="ECO:0000256" key="5">
    <source>
        <dbReference type="ARBA" id="ARBA00022982"/>
    </source>
</evidence>
<evidence type="ECO:0000256" key="6">
    <source>
        <dbReference type="ARBA" id="ARBA00023008"/>
    </source>
</evidence>
<evidence type="ECO:0000256" key="2">
    <source>
        <dbReference type="ARBA" id="ARBA00005338"/>
    </source>
</evidence>
<evidence type="ECO:0000313" key="12">
    <source>
        <dbReference type="EMBL" id="QCI78643.1"/>
    </source>
</evidence>
<accession>A0A4D7C7I1</accession>
<dbReference type="Gene3D" id="2.60.40.420">
    <property type="entry name" value="Cupredoxins - blue copper proteins"/>
    <property type="match status" value="1"/>
</dbReference>
<keyword evidence="8 10" id="KW-0472">Membrane</keyword>
<dbReference type="PANTHER" id="PTHR34192">
    <property type="entry name" value="PLASTOCYANIN MAJOR ISOFORM, CHLOROPLASTIC-RELATED"/>
    <property type="match status" value="1"/>
</dbReference>
<dbReference type="GO" id="GO:0005507">
    <property type="term" value="F:copper ion binding"/>
    <property type="evidence" value="ECO:0007669"/>
    <property type="project" value="InterPro"/>
</dbReference>
<dbReference type="InterPro" id="IPR001235">
    <property type="entry name" value="Copper_blue_Plastocyanin"/>
</dbReference>
<evidence type="ECO:0000256" key="7">
    <source>
        <dbReference type="ARBA" id="ARBA00023078"/>
    </source>
</evidence>